<proteinExistence type="predicted"/>
<reference evidence="2" key="1">
    <citation type="submission" date="2018-11" db="EMBL/GenBank/DDBJ databases">
        <title>Phylogenetic, genomic, and biogeographic characterization of a novel and ubiquitous marine invertebrate-associated Rickettsiales parasite, Candidatus Marinoinvertebrata rohwerii, gen. nov., sp. nov.</title>
        <authorList>
            <person name="Klinges J.G."/>
            <person name="Rosales S.M."/>
            <person name="Mcminds R."/>
            <person name="Shaver E.C."/>
            <person name="Shantz A."/>
            <person name="Peters E.C."/>
            <person name="Burkepile D.E."/>
            <person name="Silliman B.R."/>
            <person name="Vega Thurber R.L."/>
        </authorList>
    </citation>
    <scope>NUCLEOTIDE SEQUENCE [LARGE SCALE GENOMIC DNA]</scope>
    <source>
        <strain evidence="2">a_cerv_44</strain>
    </source>
</reference>
<protein>
    <submittedName>
        <fullName evidence="1">Uncharacterized protein</fullName>
    </submittedName>
</protein>
<organism evidence="1 2">
    <name type="scientific">Candidatus Aquarickettsia rohweri</name>
    <dbReference type="NCBI Taxonomy" id="2602574"/>
    <lineage>
        <taxon>Bacteria</taxon>
        <taxon>Pseudomonadati</taxon>
        <taxon>Pseudomonadota</taxon>
        <taxon>Alphaproteobacteria</taxon>
        <taxon>Rickettsiales</taxon>
        <taxon>Candidatus Midichloriaceae</taxon>
        <taxon>Candidatus Aquarickettsia</taxon>
    </lineage>
</organism>
<dbReference type="Gene3D" id="1.20.1330.10">
    <property type="entry name" value="f41 fragment of flagellin, N-terminal domain"/>
    <property type="match status" value="2"/>
</dbReference>
<dbReference type="AlphaFoldDB" id="A0A429XW96"/>
<comment type="caution">
    <text evidence="1">The sequence shown here is derived from an EMBL/GenBank/DDBJ whole genome shotgun (WGS) entry which is preliminary data.</text>
</comment>
<keyword evidence="2" id="KW-1185">Reference proteome</keyword>
<dbReference type="OrthoDB" id="9796789at2"/>
<gene>
    <name evidence="1" type="ORF">EIC27_00130</name>
</gene>
<dbReference type="RefSeq" id="WP_126044140.1">
    <property type="nucleotide sequence ID" value="NZ_RXFM01000001.1"/>
</dbReference>
<dbReference type="Proteomes" id="UP000279470">
    <property type="component" value="Unassembled WGS sequence"/>
</dbReference>
<sequence>MSDFNNENNNDPILFHAIKALRGDIIYDANGVPLFQIDDVQGSKVFDASNDGDKKPMVFQVGADPDQKISIGFDTVSPKALGIDKLKLETVAKPDFNQVISEIEKFVQNRYGYDKLSNKHPACLLEGWISDICTNLKKMDYISVLSLTGSASDNNRNDYNDFYQETLRKIVAISKNFLQEQEESQGRKLGDTYNDGDKKPMEFEVGAEADQEISIGFDSVENSGCKEYTKKVQDVFGKNLSKDDEKAAVEEVIAANKNNLHICPPDFEEIIDSLENTDISTIGNVENAYELLMNAMHYTFSSRLINIQYLQDAEIYCYPIPTDTTTPNPEL</sequence>
<evidence type="ECO:0000313" key="1">
    <source>
        <dbReference type="EMBL" id="RST72651.1"/>
    </source>
</evidence>
<dbReference type="EMBL" id="RXFM01000001">
    <property type="protein sequence ID" value="RST72651.1"/>
    <property type="molecule type" value="Genomic_DNA"/>
</dbReference>
<name>A0A429XW96_9RICK</name>
<evidence type="ECO:0000313" key="2">
    <source>
        <dbReference type="Proteomes" id="UP000279470"/>
    </source>
</evidence>
<accession>A0A429XW96</accession>